<dbReference type="GO" id="GO:0006154">
    <property type="term" value="P:adenosine catabolic process"/>
    <property type="evidence" value="ECO:0007669"/>
    <property type="project" value="TreeGrafter"/>
</dbReference>
<evidence type="ECO:0000256" key="1">
    <source>
        <dbReference type="ARBA" id="ARBA00001947"/>
    </source>
</evidence>
<keyword evidence="5 8" id="KW-0378">Hydrolase</keyword>
<dbReference type="AlphaFoldDB" id="A0A9X2HFK5"/>
<evidence type="ECO:0000256" key="5">
    <source>
        <dbReference type="ARBA" id="ARBA00022801"/>
    </source>
</evidence>
<sequence length="393" mass="42221">MAASRLARLPKVCLHDHLDGALRPRTVVELAAECGHELPEREAGPLRRWFAEAADSGSLERYLETFEHTVAVLQSAAALERAAEEYVLDAAEDGIVYAEVRWAPEQHQRGGLSLEDAVAAVGRGLAEGERAAARRGYDLTVRQILCAMRHADRSLEVARLATGSRALGVVGFDLAGPEDGHGPSVHREALLHCAEHFLPVTLHAGEAAGTASIREALLDGRSLRLGHGVRILRDVSGAVQGAALGENVARFPGNGRSRFDAEAFELGELASWVRDRGIPLEVCPSSNLQTGAAPRLADIVAGEAPARPAAAYAEHPVELLRTLGFTITINPDNRLMSGTSMTHEFARLKETFGYEAEDFLEVTMNAALAAFLPVDQKNELVEQLLAGYAEARA</sequence>
<dbReference type="EMBL" id="JANAFB010000037">
    <property type="protein sequence ID" value="MCP3426807.1"/>
    <property type="molecule type" value="Genomic_DNA"/>
</dbReference>
<gene>
    <name evidence="8" type="ORF">NBM05_12535</name>
</gene>
<proteinExistence type="inferred from homology"/>
<reference evidence="8" key="1">
    <citation type="submission" date="2022-06" db="EMBL/GenBank/DDBJ databases">
        <title>Rothia sp. isolated from sandalwood seedling.</title>
        <authorList>
            <person name="Tuikhar N."/>
            <person name="Kirdat K."/>
            <person name="Thorat V."/>
            <person name="Swetha P."/>
            <person name="Padma S."/>
            <person name="Sundararaj R."/>
            <person name="Yadav A."/>
        </authorList>
    </citation>
    <scope>NUCLEOTIDE SEQUENCE</scope>
    <source>
        <strain evidence="8">AR01</strain>
    </source>
</reference>
<dbReference type="Pfam" id="PF00962">
    <property type="entry name" value="A_deaminase"/>
    <property type="match status" value="1"/>
</dbReference>
<dbReference type="Gene3D" id="3.20.20.140">
    <property type="entry name" value="Metal-dependent hydrolases"/>
    <property type="match status" value="1"/>
</dbReference>
<evidence type="ECO:0000256" key="3">
    <source>
        <dbReference type="ARBA" id="ARBA00012784"/>
    </source>
</evidence>
<dbReference type="GO" id="GO:0046103">
    <property type="term" value="P:inosine biosynthetic process"/>
    <property type="evidence" value="ECO:0007669"/>
    <property type="project" value="TreeGrafter"/>
</dbReference>
<dbReference type="InterPro" id="IPR001365">
    <property type="entry name" value="A_deaminase_dom"/>
</dbReference>
<dbReference type="InterPro" id="IPR032466">
    <property type="entry name" value="Metal_Hydrolase"/>
</dbReference>
<comment type="similarity">
    <text evidence="2">Belongs to the metallo-dependent hydrolases superfamily. Adenosine and AMP deaminases family.</text>
</comment>
<comment type="cofactor">
    <cofactor evidence="1">
        <name>Zn(2+)</name>
        <dbReference type="ChEBI" id="CHEBI:29105"/>
    </cofactor>
</comment>
<comment type="caution">
    <text evidence="8">The sequence shown here is derived from an EMBL/GenBank/DDBJ whole genome shotgun (WGS) entry which is preliminary data.</text>
</comment>
<dbReference type="InterPro" id="IPR006330">
    <property type="entry name" value="Ado/ade_deaminase"/>
</dbReference>
<evidence type="ECO:0000256" key="6">
    <source>
        <dbReference type="ARBA" id="ARBA00022833"/>
    </source>
</evidence>
<dbReference type="PANTHER" id="PTHR11409:SF43">
    <property type="entry name" value="ADENOSINE DEAMINASE"/>
    <property type="match status" value="1"/>
</dbReference>
<keyword evidence="4" id="KW-0479">Metal-binding</keyword>
<name>A0A9X2HFK5_9MICC</name>
<accession>A0A9X2HFK5</accession>
<keyword evidence="9" id="KW-1185">Reference proteome</keyword>
<dbReference type="GO" id="GO:0043103">
    <property type="term" value="P:hypoxanthine salvage"/>
    <property type="evidence" value="ECO:0007669"/>
    <property type="project" value="TreeGrafter"/>
</dbReference>
<dbReference type="PANTHER" id="PTHR11409">
    <property type="entry name" value="ADENOSINE DEAMINASE"/>
    <property type="match status" value="1"/>
</dbReference>
<dbReference type="GO" id="GO:0005829">
    <property type="term" value="C:cytosol"/>
    <property type="evidence" value="ECO:0007669"/>
    <property type="project" value="TreeGrafter"/>
</dbReference>
<evidence type="ECO:0000256" key="4">
    <source>
        <dbReference type="ARBA" id="ARBA00022723"/>
    </source>
</evidence>
<organism evidence="8 9">
    <name type="scientific">Rothia santali</name>
    <dbReference type="NCBI Taxonomy" id="2949643"/>
    <lineage>
        <taxon>Bacteria</taxon>
        <taxon>Bacillati</taxon>
        <taxon>Actinomycetota</taxon>
        <taxon>Actinomycetes</taxon>
        <taxon>Micrococcales</taxon>
        <taxon>Micrococcaceae</taxon>
        <taxon>Rothia</taxon>
    </lineage>
</organism>
<dbReference type="SUPFAM" id="SSF51556">
    <property type="entry name" value="Metallo-dependent hydrolases"/>
    <property type="match status" value="1"/>
</dbReference>
<dbReference type="Proteomes" id="UP001139502">
    <property type="component" value="Unassembled WGS sequence"/>
</dbReference>
<dbReference type="EC" id="3.5.4.4" evidence="3"/>
<protein>
    <recommendedName>
        <fullName evidence="3">adenosine deaminase</fullName>
        <ecNumber evidence="3">3.5.4.4</ecNumber>
    </recommendedName>
</protein>
<feature type="domain" description="Adenosine deaminase" evidence="7">
    <location>
        <begin position="10"/>
        <end position="384"/>
    </location>
</feature>
<dbReference type="NCBIfam" id="NF006847">
    <property type="entry name" value="PRK09358.1-2"/>
    <property type="match status" value="1"/>
</dbReference>
<dbReference type="GO" id="GO:0004000">
    <property type="term" value="F:adenosine deaminase activity"/>
    <property type="evidence" value="ECO:0007669"/>
    <property type="project" value="TreeGrafter"/>
</dbReference>
<evidence type="ECO:0000313" key="9">
    <source>
        <dbReference type="Proteomes" id="UP001139502"/>
    </source>
</evidence>
<dbReference type="GO" id="GO:0046872">
    <property type="term" value="F:metal ion binding"/>
    <property type="evidence" value="ECO:0007669"/>
    <property type="project" value="UniProtKB-KW"/>
</dbReference>
<evidence type="ECO:0000259" key="7">
    <source>
        <dbReference type="Pfam" id="PF00962"/>
    </source>
</evidence>
<evidence type="ECO:0000256" key="2">
    <source>
        <dbReference type="ARBA" id="ARBA00006676"/>
    </source>
</evidence>
<evidence type="ECO:0000313" key="8">
    <source>
        <dbReference type="EMBL" id="MCP3426807.1"/>
    </source>
</evidence>
<keyword evidence="6" id="KW-0862">Zinc</keyword>